<accession>A0A382IJJ6</accession>
<feature type="transmembrane region" description="Helical" evidence="1">
    <location>
        <begin position="64"/>
        <end position="84"/>
    </location>
</feature>
<keyword evidence="1" id="KW-0472">Membrane</keyword>
<feature type="transmembrane region" description="Helical" evidence="1">
    <location>
        <begin position="90"/>
        <end position="107"/>
    </location>
</feature>
<evidence type="ECO:0000256" key="1">
    <source>
        <dbReference type="SAM" id="Phobius"/>
    </source>
</evidence>
<feature type="transmembrane region" description="Helical" evidence="1">
    <location>
        <begin position="26"/>
        <end position="43"/>
    </location>
</feature>
<feature type="transmembrane region" description="Helical" evidence="1">
    <location>
        <begin position="136"/>
        <end position="154"/>
    </location>
</feature>
<feature type="non-terminal residue" evidence="2">
    <location>
        <position position="186"/>
    </location>
</feature>
<feature type="transmembrane region" description="Helical" evidence="1">
    <location>
        <begin position="112"/>
        <end position="130"/>
    </location>
</feature>
<dbReference type="AlphaFoldDB" id="A0A382IJJ6"/>
<reference evidence="2" key="1">
    <citation type="submission" date="2018-05" db="EMBL/GenBank/DDBJ databases">
        <authorList>
            <person name="Lanie J.A."/>
            <person name="Ng W.-L."/>
            <person name="Kazmierczak K.M."/>
            <person name="Andrzejewski T.M."/>
            <person name="Davidsen T.M."/>
            <person name="Wayne K.J."/>
            <person name="Tettelin H."/>
            <person name="Glass J.I."/>
            <person name="Rusch D."/>
            <person name="Podicherti R."/>
            <person name="Tsui H.-C.T."/>
            <person name="Winkler M.E."/>
        </authorList>
    </citation>
    <scope>NUCLEOTIDE SEQUENCE</scope>
</reference>
<protein>
    <submittedName>
        <fullName evidence="2">Uncharacterized protein</fullName>
    </submittedName>
</protein>
<name>A0A382IJJ6_9ZZZZ</name>
<keyword evidence="1" id="KW-0812">Transmembrane</keyword>
<keyword evidence="1" id="KW-1133">Transmembrane helix</keyword>
<proteinExistence type="predicted"/>
<evidence type="ECO:0000313" key="2">
    <source>
        <dbReference type="EMBL" id="SVB99495.1"/>
    </source>
</evidence>
<gene>
    <name evidence="2" type="ORF">METZ01_LOCUS252349</name>
</gene>
<sequence length="186" mass="20609">MVPLAIVMMVEKHAGFLSETIHRPDFLYYASGCLILGSLSEIIQNTKDHWYITAETASGKESGLFDGLFTFFILTGQAFILIALMGNANWVLWTALLAILTTPIFYIKEQLVFLPTSIIGLLNVIIGFYIFSDPIIFLQLATVVMTLYFFNLLLRTKAQSFHGLTALSASSGIWFLVLSVDNAAQG</sequence>
<feature type="transmembrane region" description="Helical" evidence="1">
    <location>
        <begin position="161"/>
        <end position="180"/>
    </location>
</feature>
<organism evidence="2">
    <name type="scientific">marine metagenome</name>
    <dbReference type="NCBI Taxonomy" id="408172"/>
    <lineage>
        <taxon>unclassified sequences</taxon>
        <taxon>metagenomes</taxon>
        <taxon>ecological metagenomes</taxon>
    </lineage>
</organism>
<dbReference type="EMBL" id="UINC01067640">
    <property type="protein sequence ID" value="SVB99495.1"/>
    <property type="molecule type" value="Genomic_DNA"/>
</dbReference>